<gene>
    <name evidence="2" type="ORF">PM001_LOCUS31995</name>
</gene>
<sequence length="89" mass="9548">MEKLTRSIGRLLAASFPGTTEGLQPPLDGSDDGDGRGSQGGQWDGRCSGHEGRSLGVGEESGDGNDVEDDQFHGWQEEKRSRWRGEVGC</sequence>
<evidence type="ECO:0000256" key="1">
    <source>
        <dbReference type="SAM" id="MobiDB-lite"/>
    </source>
</evidence>
<name>A0AAV1VKU1_9STRA</name>
<accession>A0AAV1VKU1</accession>
<dbReference type="Proteomes" id="UP001162060">
    <property type="component" value="Unassembled WGS sequence"/>
</dbReference>
<evidence type="ECO:0000313" key="2">
    <source>
        <dbReference type="EMBL" id="CAK7946845.1"/>
    </source>
</evidence>
<feature type="compositionally biased region" description="Basic and acidic residues" evidence="1">
    <location>
        <begin position="70"/>
        <end position="89"/>
    </location>
</feature>
<dbReference type="EMBL" id="CAKLBY020000377">
    <property type="protein sequence ID" value="CAK7946845.1"/>
    <property type="molecule type" value="Genomic_DNA"/>
</dbReference>
<proteinExistence type="predicted"/>
<reference evidence="2" key="1">
    <citation type="submission" date="2024-01" db="EMBL/GenBank/DDBJ databases">
        <authorList>
            <person name="Webb A."/>
        </authorList>
    </citation>
    <scope>NUCLEOTIDE SEQUENCE</scope>
    <source>
        <strain evidence="2">Pm1</strain>
    </source>
</reference>
<feature type="compositionally biased region" description="Acidic residues" evidence="1">
    <location>
        <begin position="60"/>
        <end position="69"/>
    </location>
</feature>
<organism evidence="2 3">
    <name type="scientific">Peronospora matthiolae</name>
    <dbReference type="NCBI Taxonomy" id="2874970"/>
    <lineage>
        <taxon>Eukaryota</taxon>
        <taxon>Sar</taxon>
        <taxon>Stramenopiles</taxon>
        <taxon>Oomycota</taxon>
        <taxon>Peronosporomycetes</taxon>
        <taxon>Peronosporales</taxon>
        <taxon>Peronosporaceae</taxon>
        <taxon>Peronospora</taxon>
    </lineage>
</organism>
<feature type="region of interest" description="Disordered" evidence="1">
    <location>
        <begin position="1"/>
        <end position="89"/>
    </location>
</feature>
<dbReference type="AlphaFoldDB" id="A0AAV1VKU1"/>
<evidence type="ECO:0000313" key="3">
    <source>
        <dbReference type="Proteomes" id="UP001162060"/>
    </source>
</evidence>
<comment type="caution">
    <text evidence="2">The sequence shown here is derived from an EMBL/GenBank/DDBJ whole genome shotgun (WGS) entry which is preliminary data.</text>
</comment>
<protein>
    <submittedName>
        <fullName evidence="2">Uncharacterized protein</fullName>
    </submittedName>
</protein>